<dbReference type="InterPro" id="IPR017853">
    <property type="entry name" value="GH"/>
</dbReference>
<evidence type="ECO:0000256" key="4">
    <source>
        <dbReference type="ARBA" id="ARBA00022801"/>
    </source>
</evidence>
<feature type="transmembrane region" description="Helical" evidence="7">
    <location>
        <begin position="295"/>
        <end position="317"/>
    </location>
</feature>
<comment type="catalytic activity">
    <reaction evidence="1">
        <text>Hydrolysis of (1-&gt;3)-beta-D-glucosidic linkages in (1-&gt;3)-beta-D-glucans.</text>
        <dbReference type="EC" id="3.2.1.39"/>
    </reaction>
</comment>
<dbReference type="PROSITE" id="PS50011">
    <property type="entry name" value="PROTEIN_KINASE_DOM"/>
    <property type="match status" value="1"/>
</dbReference>
<sequence length="409" mass="45241">MRLYDPGLDVLQALRGSNIEVMLGVSNSDLQYIAISQDNADTWVENNVKNYDSIKFWYIVVGNLVRPSDSYAQFLVPAMQNIHKAVSKAELDVKVSTAIDTKAIGSYFPPSNGSFRLEYKPMLDPVIRFLVNSSAPLLVNLHPYLTYINNSNNISLNFALFTSPSPVFVDRHLQYNNLFDALLDTIYAALKRSNGGSLDIVVSKSGWPSAGGMAATTEPIETYIFAMFDENNKEPEFEKHWGLFLPNMQSKHKSFTTPIFLPSSDDVEDPKIFGLAPNGTFDLFPPKGSKSRTGLLVGITIGGAVISGLGFTLFMFWRKGKKNELDVLALHRSVDNGYGNGMGPREFNYDELAKATKSFAEEEKLGEGGFGAVYKGFLRDSNTNVGVKRVSKSSKQGIKEYTSEVKIIS</sequence>
<keyword evidence="7" id="KW-1133">Transmembrane helix</keyword>
<dbReference type="InterPro" id="IPR011009">
    <property type="entry name" value="Kinase-like_dom_sf"/>
</dbReference>
<dbReference type="SUPFAM" id="SSF51445">
    <property type="entry name" value="(Trans)glycosidases"/>
    <property type="match status" value="1"/>
</dbReference>
<evidence type="ECO:0000256" key="5">
    <source>
        <dbReference type="ARBA" id="ARBA00023295"/>
    </source>
</evidence>
<gene>
    <name evidence="9" type="ORF">SLEP1_g29919</name>
</gene>
<dbReference type="InterPro" id="IPR044965">
    <property type="entry name" value="Glyco_hydro_17_plant"/>
</dbReference>
<accession>A0AAV5K0X9</accession>
<dbReference type="PANTHER" id="PTHR32227">
    <property type="entry name" value="GLUCAN ENDO-1,3-BETA-GLUCOSIDASE BG1-RELATED-RELATED"/>
    <property type="match status" value="1"/>
</dbReference>
<dbReference type="GO" id="GO:0005975">
    <property type="term" value="P:carbohydrate metabolic process"/>
    <property type="evidence" value="ECO:0007669"/>
    <property type="project" value="InterPro"/>
</dbReference>
<keyword evidence="10" id="KW-1185">Reference proteome</keyword>
<dbReference type="EMBL" id="BPVZ01000053">
    <property type="protein sequence ID" value="GKV19692.1"/>
    <property type="molecule type" value="Genomic_DNA"/>
</dbReference>
<protein>
    <recommendedName>
        <fullName evidence="3">glucan endo-1,3-beta-D-glucosidase</fullName>
        <ecNumber evidence="3">3.2.1.39</ecNumber>
    </recommendedName>
</protein>
<dbReference type="SUPFAM" id="SSF56112">
    <property type="entry name" value="Protein kinase-like (PK-like)"/>
    <property type="match status" value="1"/>
</dbReference>
<evidence type="ECO:0000256" key="3">
    <source>
        <dbReference type="ARBA" id="ARBA00012780"/>
    </source>
</evidence>
<dbReference type="GO" id="GO:0005524">
    <property type="term" value="F:ATP binding"/>
    <property type="evidence" value="ECO:0007669"/>
    <property type="project" value="InterPro"/>
</dbReference>
<evidence type="ECO:0000259" key="8">
    <source>
        <dbReference type="PROSITE" id="PS50011"/>
    </source>
</evidence>
<reference evidence="9 10" key="1">
    <citation type="journal article" date="2021" name="Commun. Biol.">
        <title>The genome of Shorea leprosula (Dipterocarpaceae) highlights the ecological relevance of drought in aseasonal tropical rainforests.</title>
        <authorList>
            <person name="Ng K.K.S."/>
            <person name="Kobayashi M.J."/>
            <person name="Fawcett J.A."/>
            <person name="Hatakeyama M."/>
            <person name="Paape T."/>
            <person name="Ng C.H."/>
            <person name="Ang C.C."/>
            <person name="Tnah L.H."/>
            <person name="Lee C.T."/>
            <person name="Nishiyama T."/>
            <person name="Sese J."/>
            <person name="O'Brien M.J."/>
            <person name="Copetti D."/>
            <person name="Mohd Noor M.I."/>
            <person name="Ong R.C."/>
            <person name="Putra M."/>
            <person name="Sireger I.Z."/>
            <person name="Indrioko S."/>
            <person name="Kosugi Y."/>
            <person name="Izuno A."/>
            <person name="Isagi Y."/>
            <person name="Lee S.L."/>
            <person name="Shimizu K.K."/>
        </authorList>
    </citation>
    <scope>NUCLEOTIDE SEQUENCE [LARGE SCALE GENOMIC DNA]</scope>
    <source>
        <strain evidence="9">214</strain>
    </source>
</reference>
<proteinExistence type="inferred from homology"/>
<evidence type="ECO:0000313" key="10">
    <source>
        <dbReference type="Proteomes" id="UP001054252"/>
    </source>
</evidence>
<comment type="similarity">
    <text evidence="2 6">Belongs to the glycosyl hydrolase 17 family.</text>
</comment>
<dbReference type="Gene3D" id="3.20.20.80">
    <property type="entry name" value="Glycosidases"/>
    <property type="match status" value="1"/>
</dbReference>
<organism evidence="9 10">
    <name type="scientific">Rubroshorea leprosula</name>
    <dbReference type="NCBI Taxonomy" id="152421"/>
    <lineage>
        <taxon>Eukaryota</taxon>
        <taxon>Viridiplantae</taxon>
        <taxon>Streptophyta</taxon>
        <taxon>Embryophyta</taxon>
        <taxon>Tracheophyta</taxon>
        <taxon>Spermatophyta</taxon>
        <taxon>Magnoliopsida</taxon>
        <taxon>eudicotyledons</taxon>
        <taxon>Gunneridae</taxon>
        <taxon>Pentapetalae</taxon>
        <taxon>rosids</taxon>
        <taxon>malvids</taxon>
        <taxon>Malvales</taxon>
        <taxon>Dipterocarpaceae</taxon>
        <taxon>Rubroshorea</taxon>
    </lineage>
</organism>
<dbReference type="Pfam" id="PF00332">
    <property type="entry name" value="Glyco_hydro_17"/>
    <property type="match status" value="1"/>
</dbReference>
<keyword evidence="5" id="KW-0326">Glycosidase</keyword>
<dbReference type="AlphaFoldDB" id="A0AAV5K0X9"/>
<name>A0AAV5K0X9_9ROSI</name>
<dbReference type="InterPro" id="IPR000490">
    <property type="entry name" value="Glyco_hydro_17"/>
</dbReference>
<evidence type="ECO:0000256" key="1">
    <source>
        <dbReference type="ARBA" id="ARBA00000382"/>
    </source>
</evidence>
<keyword evidence="4" id="KW-0378">Hydrolase</keyword>
<dbReference type="GO" id="GO:0004672">
    <property type="term" value="F:protein kinase activity"/>
    <property type="evidence" value="ECO:0007669"/>
    <property type="project" value="InterPro"/>
</dbReference>
<feature type="domain" description="Protein kinase" evidence="8">
    <location>
        <begin position="359"/>
        <end position="409"/>
    </location>
</feature>
<keyword evidence="7" id="KW-0812">Transmembrane</keyword>
<dbReference type="GO" id="GO:0042973">
    <property type="term" value="F:glucan endo-1,3-beta-D-glucosidase activity"/>
    <property type="evidence" value="ECO:0007669"/>
    <property type="project" value="UniProtKB-EC"/>
</dbReference>
<dbReference type="Gene3D" id="3.30.200.20">
    <property type="entry name" value="Phosphorylase Kinase, domain 1"/>
    <property type="match status" value="1"/>
</dbReference>
<evidence type="ECO:0000256" key="6">
    <source>
        <dbReference type="RuleBase" id="RU004335"/>
    </source>
</evidence>
<evidence type="ECO:0000256" key="2">
    <source>
        <dbReference type="ARBA" id="ARBA00008773"/>
    </source>
</evidence>
<comment type="caution">
    <text evidence="9">The sequence shown here is derived from an EMBL/GenBank/DDBJ whole genome shotgun (WGS) entry which is preliminary data.</text>
</comment>
<keyword evidence="7" id="KW-0472">Membrane</keyword>
<dbReference type="EC" id="3.2.1.39" evidence="3"/>
<evidence type="ECO:0000313" key="9">
    <source>
        <dbReference type="EMBL" id="GKV19692.1"/>
    </source>
</evidence>
<dbReference type="InterPro" id="IPR000719">
    <property type="entry name" value="Prot_kinase_dom"/>
</dbReference>
<evidence type="ECO:0000256" key="7">
    <source>
        <dbReference type="SAM" id="Phobius"/>
    </source>
</evidence>
<dbReference type="Proteomes" id="UP001054252">
    <property type="component" value="Unassembled WGS sequence"/>
</dbReference>